<dbReference type="PANTHER" id="PTHR13581">
    <property type="entry name" value="MRG-BINDING PROTEIN"/>
    <property type="match status" value="1"/>
</dbReference>
<evidence type="ECO:0000313" key="9">
    <source>
        <dbReference type="Proteomes" id="UP001168098"/>
    </source>
</evidence>
<comment type="subcellular location">
    <subcellularLocation>
        <location evidence="1">Nucleus</location>
    </subcellularLocation>
</comment>
<comment type="similarity">
    <text evidence="2">Belongs to the EAF7 family.</text>
</comment>
<evidence type="ECO:0000256" key="5">
    <source>
        <dbReference type="ARBA" id="ARBA00023163"/>
    </source>
</evidence>
<accession>A0AA39AHL4</accession>
<evidence type="ECO:0000313" key="8">
    <source>
        <dbReference type="EMBL" id="KAJ9707790.1"/>
    </source>
</evidence>
<dbReference type="PANTHER" id="PTHR13581:SF5">
    <property type="entry name" value="MRG_MORF4L-BINDING PROTEIN"/>
    <property type="match status" value="1"/>
</dbReference>
<dbReference type="GO" id="GO:0005634">
    <property type="term" value="C:nucleus"/>
    <property type="evidence" value="ECO:0007669"/>
    <property type="project" value="UniProtKB-SubCell"/>
</dbReference>
<keyword evidence="9" id="KW-1185">Reference proteome</keyword>
<evidence type="ECO:0000256" key="3">
    <source>
        <dbReference type="ARBA" id="ARBA00022853"/>
    </source>
</evidence>
<comment type="caution">
    <text evidence="8">The sequence shown here is derived from an EMBL/GenBank/DDBJ whole genome shotgun (WGS) entry which is preliminary data.</text>
</comment>
<sequence length="142" mass="16452">MDGTAKEEEQDGMSVHSPCKAPPSSTSSLSKASLNEQSQVDLELRILEALEIYPLVKLQGIHRHFILYSLMEFMRRSFERNFTSEEILQLLDRFYNLEMLVSIITFIDIIIKIHQLLLHLYMYSLVLLGICHVENPMFVLHG</sequence>
<keyword evidence="5" id="KW-0804">Transcription</keyword>
<keyword evidence="3" id="KW-0156">Chromatin regulator</keyword>
<proteinExistence type="inferred from homology"/>
<organism evidence="8 9">
    <name type="scientific">Vitis rotundifolia</name>
    <name type="common">Muscadine grape</name>
    <dbReference type="NCBI Taxonomy" id="103349"/>
    <lineage>
        <taxon>Eukaryota</taxon>
        <taxon>Viridiplantae</taxon>
        <taxon>Streptophyta</taxon>
        <taxon>Embryophyta</taxon>
        <taxon>Tracheophyta</taxon>
        <taxon>Spermatophyta</taxon>
        <taxon>Magnoliopsida</taxon>
        <taxon>eudicotyledons</taxon>
        <taxon>Gunneridae</taxon>
        <taxon>Pentapetalae</taxon>
        <taxon>rosids</taxon>
        <taxon>Vitales</taxon>
        <taxon>Vitaceae</taxon>
        <taxon>Viteae</taxon>
        <taxon>Vitis</taxon>
    </lineage>
</organism>
<name>A0AA39AHL4_VITRO</name>
<evidence type="ECO:0000256" key="1">
    <source>
        <dbReference type="ARBA" id="ARBA00004123"/>
    </source>
</evidence>
<evidence type="ECO:0000256" key="7">
    <source>
        <dbReference type="SAM" id="MobiDB-lite"/>
    </source>
</evidence>
<dbReference type="InterPro" id="IPR012423">
    <property type="entry name" value="Eaf7/MRGBP"/>
</dbReference>
<dbReference type="AlphaFoldDB" id="A0AA39AHL4"/>
<dbReference type="EMBL" id="JARBHA010000001">
    <property type="protein sequence ID" value="KAJ9707790.1"/>
    <property type="molecule type" value="Genomic_DNA"/>
</dbReference>
<protein>
    <submittedName>
        <fullName evidence="8">Uncharacterized protein</fullName>
    </submittedName>
</protein>
<gene>
    <name evidence="8" type="ORF">PVL29_000046</name>
</gene>
<keyword evidence="6" id="KW-0539">Nucleus</keyword>
<evidence type="ECO:0000256" key="6">
    <source>
        <dbReference type="ARBA" id="ARBA00023242"/>
    </source>
</evidence>
<feature type="region of interest" description="Disordered" evidence="7">
    <location>
        <begin position="1"/>
        <end position="32"/>
    </location>
</feature>
<dbReference type="GO" id="GO:0035267">
    <property type="term" value="C:NuA4 histone acetyltransferase complex"/>
    <property type="evidence" value="ECO:0007669"/>
    <property type="project" value="TreeGrafter"/>
</dbReference>
<reference evidence="8 9" key="1">
    <citation type="journal article" date="2023" name="BMC Biotechnol.">
        <title>Vitis rotundifolia cv Carlos genome sequencing.</title>
        <authorList>
            <person name="Huff M."/>
            <person name="Hulse-Kemp A."/>
            <person name="Scheffler B."/>
            <person name="Youngblood R."/>
            <person name="Simpson S."/>
            <person name="Babiker E."/>
            <person name="Staton M."/>
        </authorList>
    </citation>
    <scope>NUCLEOTIDE SEQUENCE [LARGE SCALE GENOMIC DNA]</scope>
    <source>
        <tissue evidence="8">Leaf</tissue>
    </source>
</reference>
<evidence type="ECO:0000256" key="4">
    <source>
        <dbReference type="ARBA" id="ARBA00023015"/>
    </source>
</evidence>
<dbReference type="GO" id="GO:0006325">
    <property type="term" value="P:chromatin organization"/>
    <property type="evidence" value="ECO:0007669"/>
    <property type="project" value="UniProtKB-KW"/>
</dbReference>
<keyword evidence="4" id="KW-0805">Transcription regulation</keyword>
<dbReference type="Proteomes" id="UP001168098">
    <property type="component" value="Unassembled WGS sequence"/>
</dbReference>
<dbReference type="GO" id="GO:0006357">
    <property type="term" value="P:regulation of transcription by RNA polymerase II"/>
    <property type="evidence" value="ECO:0007669"/>
    <property type="project" value="TreeGrafter"/>
</dbReference>
<evidence type="ECO:0000256" key="2">
    <source>
        <dbReference type="ARBA" id="ARBA00007117"/>
    </source>
</evidence>
<feature type="compositionally biased region" description="Low complexity" evidence="7">
    <location>
        <begin position="22"/>
        <end position="32"/>
    </location>
</feature>